<dbReference type="GO" id="GO:0033644">
    <property type="term" value="C:host cell membrane"/>
    <property type="evidence" value="ECO:0007669"/>
    <property type="project" value="InterPro"/>
</dbReference>
<evidence type="ECO:0000313" key="2">
    <source>
        <dbReference type="Proteomes" id="UP000248731"/>
    </source>
</evidence>
<name>A0A2X4THK6_SALER</name>
<dbReference type="EMBL" id="LS483466">
    <property type="protein sequence ID" value="SQI25889.1"/>
    <property type="molecule type" value="Genomic_DNA"/>
</dbReference>
<dbReference type="Pfam" id="PF11047">
    <property type="entry name" value="SopD"/>
    <property type="match status" value="1"/>
</dbReference>
<reference evidence="1 2" key="1">
    <citation type="submission" date="2018-06" db="EMBL/GenBank/DDBJ databases">
        <authorList>
            <consortium name="Pathogen Informatics"/>
            <person name="Doyle S."/>
        </authorList>
    </citation>
    <scope>NUCLEOTIDE SEQUENCE [LARGE SCALE GENOMIC DNA]</scope>
    <source>
        <strain evidence="1 2">NCTC7307</strain>
    </source>
</reference>
<dbReference type="AlphaFoldDB" id="A0A2X4THK6"/>
<keyword evidence="2" id="KW-1185">Reference proteome</keyword>
<accession>A0A2X4THK6</accession>
<proteinExistence type="predicted"/>
<gene>
    <name evidence="1" type="primary">sopD2_2</name>
    <name evidence="1" type="ORF">NCTC7307_03599</name>
</gene>
<organism evidence="1 2">
    <name type="scientific">Salmonella enterica subsp. arizonae</name>
    <dbReference type="NCBI Taxonomy" id="59203"/>
    <lineage>
        <taxon>Bacteria</taxon>
        <taxon>Pseudomonadati</taxon>
        <taxon>Pseudomonadota</taxon>
        <taxon>Gammaproteobacteria</taxon>
        <taxon>Enterobacterales</taxon>
        <taxon>Enterobacteriaceae</taxon>
        <taxon>Salmonella</taxon>
    </lineage>
</organism>
<sequence length="73" mass="8789">MPVTLNFGDRRYEVNHTRIARLLSSDKKEALYMGLWDRFKELFRTHKKKRLWKHCIRLSTDAIVKSKLNLALM</sequence>
<dbReference type="InterPro" id="IPR022747">
    <property type="entry name" value="SopD"/>
</dbReference>
<protein>
    <submittedName>
        <fullName evidence="1">SopD-like protein</fullName>
    </submittedName>
</protein>
<dbReference type="Proteomes" id="UP000248731">
    <property type="component" value="Chromosome 1"/>
</dbReference>
<evidence type="ECO:0000313" key="1">
    <source>
        <dbReference type="EMBL" id="SQI25889.1"/>
    </source>
</evidence>